<dbReference type="GO" id="GO:0008168">
    <property type="term" value="F:methyltransferase activity"/>
    <property type="evidence" value="ECO:0007669"/>
    <property type="project" value="UniProtKB-KW"/>
</dbReference>
<dbReference type="Pfam" id="PF07485">
    <property type="entry name" value="DUF1529"/>
    <property type="match status" value="1"/>
</dbReference>
<dbReference type="InterPro" id="IPR011094">
    <property type="entry name" value="Uncharacterised_LppY/LpqO"/>
</dbReference>
<name>A0A2N5HFG6_9BACI</name>
<comment type="caution">
    <text evidence="1">The sequence shown here is derived from an EMBL/GenBank/DDBJ whole genome shotgun (WGS) entry which is preliminary data.</text>
</comment>
<sequence length="137" mass="15247">MNNIKQLGEQFARILNGKAEIKQNGCSVSLKRSFNVLIQGRPSDSVLPVGISFESLDVNGNALNLGEITLLEQEIPHFMRSVVEQGLIVSALHNHWIFTQPNLMYIHIQSIEPPLTFARRVAAAFTTLTSLPIHETN</sequence>
<protein>
    <submittedName>
        <fullName evidence="1">Methyltransferase</fullName>
    </submittedName>
</protein>
<keyword evidence="1" id="KW-0808">Transferase</keyword>
<dbReference type="AlphaFoldDB" id="A0A2N5HFG6"/>
<gene>
    <name evidence="1" type="ORF">CVD27_12145</name>
</gene>
<accession>A0A2N5HFG6</accession>
<dbReference type="OrthoDB" id="4687120at2"/>
<keyword evidence="2" id="KW-1185">Reference proteome</keyword>
<dbReference type="GO" id="GO:0032259">
    <property type="term" value="P:methylation"/>
    <property type="evidence" value="ECO:0007669"/>
    <property type="project" value="UniProtKB-KW"/>
</dbReference>
<keyword evidence="1" id="KW-0489">Methyltransferase</keyword>
<dbReference type="RefSeq" id="WP_101648174.1">
    <property type="nucleotide sequence ID" value="NZ_PGVE01000044.1"/>
</dbReference>
<dbReference type="EMBL" id="PGVE01000044">
    <property type="protein sequence ID" value="PLS04247.1"/>
    <property type="molecule type" value="Genomic_DNA"/>
</dbReference>
<evidence type="ECO:0000313" key="1">
    <source>
        <dbReference type="EMBL" id="PLS04247.1"/>
    </source>
</evidence>
<evidence type="ECO:0000313" key="2">
    <source>
        <dbReference type="Proteomes" id="UP000234950"/>
    </source>
</evidence>
<dbReference type="Proteomes" id="UP000234950">
    <property type="component" value="Unassembled WGS sequence"/>
</dbReference>
<proteinExistence type="predicted"/>
<reference evidence="1 2" key="1">
    <citation type="submission" date="2017-11" db="EMBL/GenBank/DDBJ databases">
        <title>Comparitive Functional Genomics of Dry Heat Resistant strains isolated from the Viking Spacecraft.</title>
        <authorList>
            <person name="Seuylemezian A."/>
            <person name="Cooper K."/>
            <person name="Vaishampayan P."/>
        </authorList>
    </citation>
    <scope>NUCLEOTIDE SEQUENCE [LARGE SCALE GENOMIC DNA]</scope>
    <source>
        <strain evidence="1 2">V32-6</strain>
    </source>
</reference>
<organism evidence="1 2">
    <name type="scientific">Neobacillus cucumis</name>
    <dbReference type="NCBI Taxonomy" id="1740721"/>
    <lineage>
        <taxon>Bacteria</taxon>
        <taxon>Bacillati</taxon>
        <taxon>Bacillota</taxon>
        <taxon>Bacilli</taxon>
        <taxon>Bacillales</taxon>
        <taxon>Bacillaceae</taxon>
        <taxon>Neobacillus</taxon>
    </lineage>
</organism>